<organism evidence="1 2">
    <name type="scientific">Anaplasma ovis str. Haibei</name>
    <dbReference type="NCBI Taxonomy" id="1248439"/>
    <lineage>
        <taxon>Bacteria</taxon>
        <taxon>Pseudomonadati</taxon>
        <taxon>Pseudomonadota</taxon>
        <taxon>Alphaproteobacteria</taxon>
        <taxon>Rickettsiales</taxon>
        <taxon>Anaplasmataceae</taxon>
        <taxon>Anaplasma</taxon>
    </lineage>
</organism>
<reference evidence="2" key="1">
    <citation type="submission" date="2018-06" db="EMBL/GenBank/DDBJ databases">
        <title>The Anaplasma ovis genome reveals a high proportion of pseudogenes.</title>
        <authorList>
            <person name="Liu Z."/>
            <person name="Peasley A.M."/>
            <person name="Yang J."/>
            <person name="Li Y."/>
            <person name="Guan G."/>
            <person name="Luo J."/>
            <person name="Yin H."/>
            <person name="Brayton K.A."/>
        </authorList>
    </citation>
    <scope>NUCLEOTIDE SEQUENCE [LARGE SCALE GENOMIC DNA]</scope>
    <source>
        <strain evidence="2">Haibei</strain>
    </source>
</reference>
<protein>
    <submittedName>
        <fullName evidence="1">Uncharacterized protein</fullName>
    </submittedName>
</protein>
<name>A0A2Z2L7M4_9RICK</name>
<dbReference type="AlphaFoldDB" id="A0A2Z2L7M4"/>
<dbReference type="KEGG" id="aoh:AOV_01130"/>
<evidence type="ECO:0000313" key="2">
    <source>
        <dbReference type="Proteomes" id="UP000259762"/>
    </source>
</evidence>
<keyword evidence="2" id="KW-1185">Reference proteome</keyword>
<accession>A0A2Z2L7M4</accession>
<dbReference type="Proteomes" id="UP000259762">
    <property type="component" value="Chromosome"/>
</dbReference>
<sequence>MSWVHIGVEFTHNCRLYGLLSRSCRASCCGAACVYKCKVVTVQDFGGVRKFFNVWYGDYAVINLQLRAGYYVFNFCSMSEA</sequence>
<gene>
    <name evidence="1" type="ORF">AOV_01130</name>
</gene>
<reference evidence="1 2" key="2">
    <citation type="journal article" date="2019" name="BMC Genomics">
        <title>The Anaplasma ovis genome reveals a high proportion of pseudogenes.</title>
        <authorList>
            <person name="Liu Z."/>
            <person name="Peasley A.M."/>
            <person name="Yang J."/>
            <person name="Li Y."/>
            <person name="Guan G."/>
            <person name="Luo J."/>
            <person name="Yin H."/>
            <person name="Brayton K.A."/>
        </authorList>
    </citation>
    <scope>NUCLEOTIDE SEQUENCE [LARGE SCALE GENOMIC DNA]</scope>
    <source>
        <strain evidence="1 2">Haibei</strain>
    </source>
</reference>
<dbReference type="EMBL" id="CP015994">
    <property type="protein sequence ID" value="ASI47523.1"/>
    <property type="molecule type" value="Genomic_DNA"/>
</dbReference>
<evidence type="ECO:0000313" key="1">
    <source>
        <dbReference type="EMBL" id="ASI47523.1"/>
    </source>
</evidence>
<proteinExistence type="predicted"/>